<dbReference type="PhylomeDB" id="A0A0H3CA20"/>
<dbReference type="GO" id="GO:0016747">
    <property type="term" value="F:acyltransferase activity, transferring groups other than amino-acyl groups"/>
    <property type="evidence" value="ECO:0007669"/>
    <property type="project" value="InterPro"/>
</dbReference>
<dbReference type="HOGENOM" id="CLU_048109_0_0_5"/>
<dbReference type="PANTHER" id="PTHR43420">
    <property type="entry name" value="ACETYLTRANSFERASE"/>
    <property type="match status" value="1"/>
</dbReference>
<dbReference type="Gene3D" id="3.40.630.30">
    <property type="match status" value="1"/>
</dbReference>
<dbReference type="Proteomes" id="UP000001364">
    <property type="component" value="Chromosome"/>
</dbReference>
<evidence type="ECO:0000313" key="4">
    <source>
        <dbReference type="EMBL" id="ACL95757.1"/>
    </source>
</evidence>
<dbReference type="EMBL" id="CP001340">
    <property type="protein sequence ID" value="ACL95757.1"/>
    <property type="molecule type" value="Genomic_DNA"/>
</dbReference>
<evidence type="ECO:0000256" key="2">
    <source>
        <dbReference type="ARBA" id="ARBA00023315"/>
    </source>
</evidence>
<organism evidence="4 5">
    <name type="scientific">Caulobacter vibrioides (strain NA1000 / CB15N)</name>
    <name type="common">Caulobacter crescentus</name>
    <dbReference type="NCBI Taxonomy" id="565050"/>
    <lineage>
        <taxon>Bacteria</taxon>
        <taxon>Pseudomonadati</taxon>
        <taxon>Pseudomonadota</taxon>
        <taxon>Alphaproteobacteria</taxon>
        <taxon>Caulobacterales</taxon>
        <taxon>Caulobacteraceae</taxon>
        <taxon>Caulobacter</taxon>
    </lineage>
</organism>
<dbReference type="AlphaFoldDB" id="A0A0H3CA20"/>
<dbReference type="Pfam" id="PF24553">
    <property type="entry name" value="Rv0428c_C"/>
    <property type="match status" value="1"/>
</dbReference>
<dbReference type="KEGG" id="ccs:CCNA_02292"/>
<dbReference type="OrthoDB" id="9775595at2"/>
<evidence type="ECO:0000259" key="3">
    <source>
        <dbReference type="PROSITE" id="PS51186"/>
    </source>
</evidence>
<dbReference type="InterPro" id="IPR050680">
    <property type="entry name" value="YpeA/RimI_acetyltransf"/>
</dbReference>
<feature type="domain" description="N-acetyltransferase" evidence="3">
    <location>
        <begin position="112"/>
        <end position="242"/>
    </location>
</feature>
<dbReference type="RefSeq" id="WP_012640437.1">
    <property type="nucleotide sequence ID" value="NC_011916.1"/>
</dbReference>
<dbReference type="SUPFAM" id="SSF55729">
    <property type="entry name" value="Acyl-CoA N-acyltransferases (Nat)"/>
    <property type="match status" value="1"/>
</dbReference>
<dbReference type="GeneID" id="7332658"/>
<keyword evidence="2 4" id="KW-0012">Acyltransferase</keyword>
<dbReference type="InterPro" id="IPR000182">
    <property type="entry name" value="GNAT_dom"/>
</dbReference>
<accession>A0A0H3CA20</accession>
<sequence>MIDPARLEPLADDAWPARERAVLGGWRLNASAGYSMRINACWPLGAPDRDVDEAIAAVEAWLQARGLPPRFKLTDGVFAPADLDHRLAARGYAPTKETLVMLGPTGGQGSDRVVVSTTPDDAFEAVFTATAGDPEDGRERLETLRRIPAPARFARLDIDGGPAAIGASAVSGGLAGVFGMRTAPAHRRQGLARLVLRALLAEAAALGADRAWLQVEADNAPAIALYADEGFEPAYRYRYWAR</sequence>
<dbReference type="InterPro" id="IPR056935">
    <property type="entry name" value="Rv0428c-like_C"/>
</dbReference>
<name>A0A0H3CA20_CAUVN</name>
<dbReference type="PATRIC" id="fig|565050.3.peg.2243"/>
<dbReference type="InterPro" id="IPR016181">
    <property type="entry name" value="Acyl_CoA_acyltransferase"/>
</dbReference>
<dbReference type="RefSeq" id="YP_002517665.1">
    <property type="nucleotide sequence ID" value="NC_011916.1"/>
</dbReference>
<dbReference type="PROSITE" id="PS51186">
    <property type="entry name" value="GNAT"/>
    <property type="match status" value="1"/>
</dbReference>
<evidence type="ECO:0000313" key="5">
    <source>
        <dbReference type="Proteomes" id="UP000001364"/>
    </source>
</evidence>
<dbReference type="EC" id="2.3.1.-" evidence="4"/>
<proteinExistence type="predicted"/>
<evidence type="ECO:0000256" key="1">
    <source>
        <dbReference type="ARBA" id="ARBA00022679"/>
    </source>
</evidence>
<keyword evidence="1 4" id="KW-0808">Transferase</keyword>
<protein>
    <submittedName>
        <fullName evidence="4">Acetyltransferase</fullName>
        <ecNumber evidence="4">2.3.1.-</ecNumber>
    </submittedName>
</protein>
<reference evidence="4 5" key="1">
    <citation type="journal article" date="2010" name="J. Bacteriol.">
        <title>The genetic basis of laboratory adaptation in Caulobacter crescentus.</title>
        <authorList>
            <person name="Marks M.E."/>
            <person name="Castro-Rojas C.M."/>
            <person name="Teiling C."/>
            <person name="Du L."/>
            <person name="Kapatral V."/>
            <person name="Walunas T.L."/>
            <person name="Crosson S."/>
        </authorList>
    </citation>
    <scope>NUCLEOTIDE SEQUENCE [LARGE SCALE GENOMIC DNA]</scope>
    <source>
        <strain evidence="5">NA1000 / CB15N</strain>
    </source>
</reference>
<keyword evidence="5" id="KW-1185">Reference proteome</keyword>
<gene>
    <name evidence="4" type="ordered locus">CCNA_02292</name>
</gene>